<protein>
    <submittedName>
        <fullName evidence="2">Uncharacterized protein</fullName>
    </submittedName>
</protein>
<organism evidence="2">
    <name type="scientific">Bodo saltans virus</name>
    <dbReference type="NCBI Taxonomy" id="2024608"/>
    <lineage>
        <taxon>Viruses</taxon>
        <taxon>Varidnaviria</taxon>
        <taxon>Bamfordvirae</taxon>
        <taxon>Nucleocytoviricota</taxon>
        <taxon>Megaviricetes</taxon>
        <taxon>Imitervirales</taxon>
        <taxon>Mimiviridae</taxon>
        <taxon>Klosneuvirinae</taxon>
        <taxon>Theiavirus</taxon>
        <taxon>Theiavirus salishense</taxon>
    </lineage>
</organism>
<evidence type="ECO:0000313" key="2">
    <source>
        <dbReference type="EMBL" id="ATZ80633.1"/>
    </source>
</evidence>
<sequence>MFVQYNIIQKLLRIFIFTIVVYLSLQYIPNVQLEMCDIVKIMSIIVLMFIVYELYYPQVNVSLE</sequence>
<dbReference type="Proteomes" id="UP000240325">
    <property type="component" value="Segment"/>
</dbReference>
<accession>A0A2H4UUM0</accession>
<dbReference type="EMBL" id="MF782455">
    <property type="protein sequence ID" value="ATZ80633.1"/>
    <property type="molecule type" value="Genomic_DNA"/>
</dbReference>
<keyword evidence="1" id="KW-0472">Membrane</keyword>
<keyword evidence="1" id="KW-1133">Transmembrane helix</keyword>
<name>A0A2H4UUM0_9VIRU</name>
<feature type="transmembrane region" description="Helical" evidence="1">
    <location>
        <begin position="38"/>
        <end position="56"/>
    </location>
</feature>
<keyword evidence="3" id="KW-1185">Reference proteome</keyword>
<proteinExistence type="predicted"/>
<feature type="transmembrane region" description="Helical" evidence="1">
    <location>
        <begin position="12"/>
        <end position="32"/>
    </location>
</feature>
<evidence type="ECO:0000313" key="3">
    <source>
        <dbReference type="Proteomes" id="UP000240325"/>
    </source>
</evidence>
<keyword evidence="1" id="KW-0812">Transmembrane</keyword>
<gene>
    <name evidence="2" type="ORF">BMW23_0587</name>
</gene>
<reference evidence="2" key="1">
    <citation type="journal article" date="2017" name="Elife">
        <title>The kinetoplastid-infecting Bodo saltans virus (BsV), a window into the most abundant giant viruses in the sea.</title>
        <authorList>
            <person name="Deeg C.M."/>
            <person name="Chow C.-E.T."/>
            <person name="Suttle C.A."/>
        </authorList>
    </citation>
    <scope>NUCLEOTIDE SEQUENCE</scope>
    <source>
        <strain evidence="2">NG1</strain>
    </source>
</reference>
<evidence type="ECO:0000256" key="1">
    <source>
        <dbReference type="SAM" id="Phobius"/>
    </source>
</evidence>